<organism evidence="4 5">
    <name type="scientific">Kutzneria viridogrisea</name>
    <dbReference type="NCBI Taxonomy" id="47990"/>
    <lineage>
        <taxon>Bacteria</taxon>
        <taxon>Bacillati</taxon>
        <taxon>Actinomycetota</taxon>
        <taxon>Actinomycetes</taxon>
        <taxon>Pseudonocardiales</taxon>
        <taxon>Pseudonocardiaceae</taxon>
        <taxon>Kutzneria</taxon>
    </lineage>
</organism>
<dbReference type="Gene3D" id="3.40.630.190">
    <property type="entry name" value="LCP protein"/>
    <property type="match status" value="1"/>
</dbReference>
<reference evidence="4 5" key="1">
    <citation type="submission" date="2020-08" db="EMBL/GenBank/DDBJ databases">
        <title>Genomic Encyclopedia of Archaeal and Bacterial Type Strains, Phase II (KMG-II): from individual species to whole genera.</title>
        <authorList>
            <person name="Goeker M."/>
        </authorList>
    </citation>
    <scope>NUCLEOTIDE SEQUENCE [LARGE SCALE GENOMIC DNA]</scope>
    <source>
        <strain evidence="4 5">DSM 43850</strain>
    </source>
</reference>
<comment type="similarity">
    <text evidence="1">Belongs to the LytR/CpsA/Psr (LCP) family.</text>
</comment>
<dbReference type="EMBL" id="JACJID010000001">
    <property type="protein sequence ID" value="MBA8924452.1"/>
    <property type="molecule type" value="Genomic_DNA"/>
</dbReference>
<keyword evidence="5" id="KW-1185">Reference proteome</keyword>
<evidence type="ECO:0000256" key="1">
    <source>
        <dbReference type="ARBA" id="ARBA00006068"/>
    </source>
</evidence>
<dbReference type="Proteomes" id="UP000517916">
    <property type="component" value="Unassembled WGS sequence"/>
</dbReference>
<keyword evidence="2" id="KW-0812">Transmembrane</keyword>
<gene>
    <name evidence="4" type="ORF">BC739_001649</name>
</gene>
<feature type="transmembrane region" description="Helical" evidence="2">
    <location>
        <begin position="12"/>
        <end position="33"/>
    </location>
</feature>
<sequence>MTRAGARRGGLGRTIGIIIVILLLLVVGMFVYADFSLKRTNALPDYSGRPAAGSGTNWLLIGSDSREGLTQAQKDQLATGDSEGARTDTILLLHLPSSGKPTLVSLLRDSYVDIPGNGKNKLNAAFAFGGAPLLQQTVEGATGLHIDHFMEIGFAGFANVVDSIGGVNMCIDKPMVDPKAGLDLKPGCQDLTGAQALGYVRTRATPAADLDRVVHQRQFLAAVLSKVTSASVLANPFRSVPLVSSVPSALTVNNGDHLWHLMSMAFALSSKDLVTTTVPISGSRGTNVGSVVIWDKDKTTRLFGALKTDAAVPQDVLSGP</sequence>
<dbReference type="RefSeq" id="WP_318296051.1">
    <property type="nucleotide sequence ID" value="NZ_BAAABQ010000021.1"/>
</dbReference>
<name>A0ABR6BC58_9PSEU</name>
<evidence type="ECO:0000259" key="3">
    <source>
        <dbReference type="Pfam" id="PF03816"/>
    </source>
</evidence>
<dbReference type="PANTHER" id="PTHR33392:SF6">
    <property type="entry name" value="POLYISOPRENYL-TEICHOIC ACID--PEPTIDOGLYCAN TEICHOIC ACID TRANSFERASE TAGU"/>
    <property type="match status" value="1"/>
</dbReference>
<dbReference type="Pfam" id="PF03816">
    <property type="entry name" value="LytR_cpsA_psr"/>
    <property type="match status" value="1"/>
</dbReference>
<keyword evidence="2" id="KW-1133">Transmembrane helix</keyword>
<evidence type="ECO:0000313" key="4">
    <source>
        <dbReference type="EMBL" id="MBA8924452.1"/>
    </source>
</evidence>
<accession>A0ABR6BC58</accession>
<dbReference type="PANTHER" id="PTHR33392">
    <property type="entry name" value="POLYISOPRENYL-TEICHOIC ACID--PEPTIDOGLYCAN TEICHOIC ACID TRANSFERASE TAGU"/>
    <property type="match status" value="1"/>
</dbReference>
<evidence type="ECO:0000256" key="2">
    <source>
        <dbReference type="SAM" id="Phobius"/>
    </source>
</evidence>
<protein>
    <submittedName>
        <fullName evidence="4">LCP family protein required for cell wall assembly</fullName>
    </submittedName>
</protein>
<dbReference type="InterPro" id="IPR050922">
    <property type="entry name" value="LytR/CpsA/Psr_CW_biosynth"/>
</dbReference>
<evidence type="ECO:0000313" key="5">
    <source>
        <dbReference type="Proteomes" id="UP000517916"/>
    </source>
</evidence>
<dbReference type="NCBIfam" id="TIGR00350">
    <property type="entry name" value="lytR_cpsA_psr"/>
    <property type="match status" value="1"/>
</dbReference>
<proteinExistence type="inferred from homology"/>
<dbReference type="InterPro" id="IPR004474">
    <property type="entry name" value="LytR_CpsA_psr"/>
</dbReference>
<keyword evidence="2" id="KW-0472">Membrane</keyword>
<feature type="domain" description="Cell envelope-related transcriptional attenuator" evidence="3">
    <location>
        <begin position="86"/>
        <end position="228"/>
    </location>
</feature>
<comment type="caution">
    <text evidence="4">The sequence shown here is derived from an EMBL/GenBank/DDBJ whole genome shotgun (WGS) entry which is preliminary data.</text>
</comment>